<name>X1NAU5_9ZZZZ</name>
<dbReference type="SUPFAM" id="SSF54862">
    <property type="entry name" value="4Fe-4S ferredoxins"/>
    <property type="match status" value="1"/>
</dbReference>
<sequence length="207" mass="22536">MSTAQQIAEYAGSLFDVVGASLLPGGDNLLIVGLESTEERNLDEFGHVRGVFQMYGFKKHAGPKLESLLNFIRSKGFAAELVGRYGYPLEGEVNLKEAAIRAGLGKRGKSTVVLHPKYGPRLRFMGIKTDAPLQPLMRSALPDEESSVCNGCSICIDVCPTKALEPYQMPDASLCLSNVSPQDEDGRSILCDKCLHLCPVAKTYHNF</sequence>
<dbReference type="Pfam" id="PF00037">
    <property type="entry name" value="Fer4"/>
    <property type="match status" value="1"/>
</dbReference>
<dbReference type="PROSITE" id="PS51379">
    <property type="entry name" value="4FE4S_FER_2"/>
    <property type="match status" value="1"/>
</dbReference>
<dbReference type="PANTHER" id="PTHR42827">
    <property type="entry name" value="IRON-SULFUR CLUSTER-BINDING PROTEIN-RELATED"/>
    <property type="match status" value="1"/>
</dbReference>
<organism evidence="2">
    <name type="scientific">marine sediment metagenome</name>
    <dbReference type="NCBI Taxonomy" id="412755"/>
    <lineage>
        <taxon>unclassified sequences</taxon>
        <taxon>metagenomes</taxon>
        <taxon>ecological metagenomes</taxon>
    </lineage>
</organism>
<protein>
    <recommendedName>
        <fullName evidence="1">4Fe-4S ferredoxin-type domain-containing protein</fullName>
    </recommendedName>
</protein>
<proteinExistence type="predicted"/>
<dbReference type="EMBL" id="BARV01006669">
    <property type="protein sequence ID" value="GAI15769.1"/>
    <property type="molecule type" value="Genomic_DNA"/>
</dbReference>
<reference evidence="2" key="1">
    <citation type="journal article" date="2014" name="Front. Microbiol.">
        <title>High frequency of phylogenetically diverse reductive dehalogenase-homologous genes in deep subseafloor sedimentary metagenomes.</title>
        <authorList>
            <person name="Kawai M."/>
            <person name="Futagami T."/>
            <person name="Toyoda A."/>
            <person name="Takaki Y."/>
            <person name="Nishi S."/>
            <person name="Hori S."/>
            <person name="Arai W."/>
            <person name="Tsubouchi T."/>
            <person name="Morono Y."/>
            <person name="Uchiyama I."/>
            <person name="Ito T."/>
            <person name="Fujiyama A."/>
            <person name="Inagaki F."/>
            <person name="Takami H."/>
        </authorList>
    </citation>
    <scope>NUCLEOTIDE SEQUENCE</scope>
    <source>
        <strain evidence="2">Expedition CK06-06</strain>
    </source>
</reference>
<gene>
    <name evidence="2" type="ORF">S06H3_13655</name>
</gene>
<dbReference type="PROSITE" id="PS00198">
    <property type="entry name" value="4FE4S_FER_1"/>
    <property type="match status" value="1"/>
</dbReference>
<evidence type="ECO:0000259" key="1">
    <source>
        <dbReference type="PROSITE" id="PS51379"/>
    </source>
</evidence>
<dbReference type="PANTHER" id="PTHR42827:SF1">
    <property type="entry name" value="IRON-SULFUR CLUSTER-BINDING PROTEIN"/>
    <property type="match status" value="1"/>
</dbReference>
<dbReference type="InterPro" id="IPR017896">
    <property type="entry name" value="4Fe4S_Fe-S-bd"/>
</dbReference>
<evidence type="ECO:0000313" key="2">
    <source>
        <dbReference type="EMBL" id="GAI15769.1"/>
    </source>
</evidence>
<dbReference type="AlphaFoldDB" id="X1NAU5"/>
<comment type="caution">
    <text evidence="2">The sequence shown here is derived from an EMBL/GenBank/DDBJ whole genome shotgun (WGS) entry which is preliminary data.</text>
</comment>
<accession>X1NAU5</accession>
<feature type="domain" description="4Fe-4S ferredoxin-type" evidence="1">
    <location>
        <begin position="138"/>
        <end position="169"/>
    </location>
</feature>
<dbReference type="Gene3D" id="3.30.70.20">
    <property type="match status" value="1"/>
</dbReference>
<dbReference type="InterPro" id="IPR017900">
    <property type="entry name" value="4Fe4S_Fe_S_CS"/>
</dbReference>